<dbReference type="GO" id="GO:0015031">
    <property type="term" value="P:protein transport"/>
    <property type="evidence" value="ECO:0007669"/>
    <property type="project" value="UniProtKB-KW"/>
</dbReference>
<sequence length="790" mass="85987">MPETMNMLQLVEQIQQDLRSVVNETKRKYIPIKDVYVLEHNDELAYPFLNGCSTKQPKLVSICLSALQRLITNNILTEALAICFKLHSGKTSAIVNTAAAAVRQCTSAVFDRIARVGAERVLEENTQGKSKDDVFTFTPASKAAFFLFQDICQLTSGDIPHWMTNLDSISRLLGLELIESILINYHSIFAKEKEFTYLLKERVCPLVIKLLSPTLPSDLAHAKSTASSVGDSAGGSIAGASISASEFSINVRLYRIILLLCSKYFNYLNTECEVFLSSINRIIEGDYTSWRKALAMEVFFKVISQPDLLQYVPLIFPILYSLLILSCVLSLYSPFYVLFHRGLSRLENVARDSATAGPNATAQAVLQRPTFIYRGSSFHIADVQKFSLSDMLDRSEVPALPEGYCLRLAISCVLQVVWSLQLIIDSSVNGTKLPTEDEEKRSQIHRQLMELSCCDEKLNASFLQAEVVMIVLSSRCGLEDARSSFVAAICKASLPSNHPLSFQSAGDKTHSRPLITSGSSQTTDEALERSPVVVVVNATHGPGGFSSSLEPATQPDTSNVVQGSTTTSSASNADNTSLSPSPSLTPSEGFSKQHTSLFITAKHIQAARALLSLAQDSGAILETSWSPILATFQQLAWMLSLKCAPSQGLIHCPTANKDSGEAISVDLGIMTLNTSAFESATPPSVGSLTSLGSAASSVTSMAISKVINEIPTLSLLLSDVFEKSMCVTLLVISFLVQFNISHEMASLFSLDRNLATSRSLNSPKWGWLIFTASNSGGRKSPRKFSLCVTL</sequence>
<dbReference type="STRING" id="70667.A0A183SFL8"/>
<feature type="domain" description="Mon2/Sec7/BIG1-like HUS" evidence="4">
    <location>
        <begin position="141"/>
        <end position="310"/>
    </location>
</feature>
<reference evidence="6 7" key="2">
    <citation type="submission" date="2018-11" db="EMBL/GenBank/DDBJ databases">
        <authorList>
            <consortium name="Pathogen Informatics"/>
        </authorList>
    </citation>
    <scope>NUCLEOTIDE SEQUENCE [LARGE SCALE GENOMIC DNA]</scope>
    <source>
        <strain evidence="6 7">NST_G2</strain>
    </source>
</reference>
<reference evidence="8" key="1">
    <citation type="submission" date="2016-06" db="UniProtKB">
        <authorList>
            <consortium name="WormBaseParasite"/>
        </authorList>
    </citation>
    <scope>IDENTIFICATION</scope>
</reference>
<dbReference type="EMBL" id="UYSU01032402">
    <property type="protein sequence ID" value="VDL89401.1"/>
    <property type="molecule type" value="Genomic_DNA"/>
</dbReference>
<proteinExistence type="predicted"/>
<gene>
    <name evidence="6" type="ORF">SSLN_LOCUS3016</name>
</gene>
<feature type="region of interest" description="Disordered" evidence="3">
    <location>
        <begin position="501"/>
        <end position="528"/>
    </location>
</feature>
<keyword evidence="1" id="KW-0813">Transport</keyword>
<evidence type="ECO:0000256" key="1">
    <source>
        <dbReference type="ARBA" id="ARBA00022448"/>
    </source>
</evidence>
<name>A0A183SFL8_SCHSO</name>
<evidence type="ECO:0000259" key="5">
    <source>
        <dbReference type="Pfam" id="PF16213"/>
    </source>
</evidence>
<organism evidence="8">
    <name type="scientific">Schistocephalus solidus</name>
    <name type="common">Tapeworm</name>
    <dbReference type="NCBI Taxonomy" id="70667"/>
    <lineage>
        <taxon>Eukaryota</taxon>
        <taxon>Metazoa</taxon>
        <taxon>Spiralia</taxon>
        <taxon>Lophotrochozoa</taxon>
        <taxon>Platyhelminthes</taxon>
        <taxon>Cestoda</taxon>
        <taxon>Eucestoda</taxon>
        <taxon>Diphyllobothriidea</taxon>
        <taxon>Diphyllobothriidae</taxon>
        <taxon>Schistocephalus</taxon>
    </lineage>
</organism>
<accession>A0A183SFL8</accession>
<dbReference type="Pfam" id="PF16213">
    <property type="entry name" value="DCB"/>
    <property type="match status" value="1"/>
</dbReference>
<dbReference type="Proteomes" id="UP000275846">
    <property type="component" value="Unassembled WGS sequence"/>
</dbReference>
<evidence type="ECO:0000313" key="7">
    <source>
        <dbReference type="Proteomes" id="UP000275846"/>
    </source>
</evidence>
<feature type="compositionally biased region" description="Low complexity" evidence="3">
    <location>
        <begin position="564"/>
        <end position="587"/>
    </location>
</feature>
<dbReference type="AlphaFoldDB" id="A0A183SFL8"/>
<dbReference type="InterPro" id="IPR032629">
    <property type="entry name" value="DCB_dom"/>
</dbReference>
<keyword evidence="2" id="KW-0653">Protein transport</keyword>
<feature type="domain" description="Mon2/Sec7/BIG1-like dimerisation and cyclophilin-binding" evidence="5">
    <location>
        <begin position="8"/>
        <end position="78"/>
    </location>
</feature>
<evidence type="ECO:0000256" key="3">
    <source>
        <dbReference type="SAM" id="MobiDB-lite"/>
    </source>
</evidence>
<dbReference type="Pfam" id="PF12783">
    <property type="entry name" value="Sec7-like_HUS"/>
    <property type="match status" value="1"/>
</dbReference>
<evidence type="ECO:0000259" key="4">
    <source>
        <dbReference type="Pfam" id="PF12783"/>
    </source>
</evidence>
<feature type="compositionally biased region" description="Polar residues" evidence="3">
    <location>
        <begin position="545"/>
        <end position="563"/>
    </location>
</feature>
<evidence type="ECO:0000313" key="6">
    <source>
        <dbReference type="EMBL" id="VDL89401.1"/>
    </source>
</evidence>
<dbReference type="InterPro" id="IPR032691">
    <property type="entry name" value="Mon2/Sec7/BIG1-like_HUS"/>
</dbReference>
<dbReference type="WBParaSite" id="SSLN_0000311601-mRNA-1">
    <property type="protein sequence ID" value="SSLN_0000311601-mRNA-1"/>
    <property type="gene ID" value="SSLN_0000311601"/>
</dbReference>
<keyword evidence="7" id="KW-1185">Reference proteome</keyword>
<feature type="compositionally biased region" description="Polar residues" evidence="3">
    <location>
        <begin position="514"/>
        <end position="524"/>
    </location>
</feature>
<evidence type="ECO:0000313" key="8">
    <source>
        <dbReference type="WBParaSite" id="SSLN_0000311601-mRNA-1"/>
    </source>
</evidence>
<protein>
    <submittedName>
        <fullName evidence="8">Protein MON2 homolog</fullName>
    </submittedName>
</protein>
<evidence type="ECO:0000256" key="2">
    <source>
        <dbReference type="ARBA" id="ARBA00022927"/>
    </source>
</evidence>
<feature type="region of interest" description="Disordered" evidence="3">
    <location>
        <begin position="544"/>
        <end position="589"/>
    </location>
</feature>
<dbReference type="OrthoDB" id="294853at2759"/>